<dbReference type="PATRIC" id="fig|1300345.3.peg.2587"/>
<dbReference type="Gene3D" id="1.20.120.650">
    <property type="entry name" value="Colicin D"/>
    <property type="match status" value="1"/>
</dbReference>
<dbReference type="Proteomes" id="UP000030518">
    <property type="component" value="Unassembled WGS sequence"/>
</dbReference>
<organism evidence="3 4">
    <name type="scientific">Lysobacter dokdonensis DS-58</name>
    <dbReference type="NCBI Taxonomy" id="1300345"/>
    <lineage>
        <taxon>Bacteria</taxon>
        <taxon>Pseudomonadati</taxon>
        <taxon>Pseudomonadota</taxon>
        <taxon>Gammaproteobacteria</taxon>
        <taxon>Lysobacterales</taxon>
        <taxon>Lysobacteraceae</taxon>
        <taxon>Noviluteimonas</taxon>
    </lineage>
</organism>
<sequence>MNLQERLKLTNHLLTAVTWAALFALSLHLVVVKVALASKPDLVYLIAPVILLLVVIRSTRRYFHYRKLMQRGRVAKYLDLMRAFLGCAITANQFQASYLQTFKADDSKFSAMEYEILNRVFCDADCYTTDVQLRAEKPEILIDEAELRRNVAVALGDLCALENAPQRA</sequence>
<gene>
    <name evidence="3" type="ORF">LF41_1517</name>
</gene>
<keyword evidence="3" id="KW-0238">DNA-binding</keyword>
<dbReference type="OrthoDB" id="2885372at2"/>
<dbReference type="Pfam" id="PF09204">
    <property type="entry name" value="Colicin_immun"/>
    <property type="match status" value="1"/>
</dbReference>
<keyword evidence="1" id="KW-0812">Transmembrane</keyword>
<reference evidence="3 4" key="1">
    <citation type="submission" date="2014-09" db="EMBL/GenBank/DDBJ databases">
        <title>Genome sequences of Lysobacter dokdonensis DS-58.</title>
        <authorList>
            <person name="Kim J.F."/>
            <person name="Kwak M.-J."/>
        </authorList>
    </citation>
    <scope>NUCLEOTIDE SEQUENCE [LARGE SCALE GENOMIC DNA]</scope>
    <source>
        <strain evidence="3 4">DS-58</strain>
    </source>
</reference>
<dbReference type="RefSeq" id="WP_036170527.1">
    <property type="nucleotide sequence ID" value="NZ_JRKJ01000021.1"/>
</dbReference>
<dbReference type="InterPro" id="IPR036471">
    <property type="entry name" value="Colicin_D_sf"/>
</dbReference>
<proteinExistence type="predicted"/>
<dbReference type="GO" id="GO:0003677">
    <property type="term" value="F:DNA binding"/>
    <property type="evidence" value="ECO:0007669"/>
    <property type="project" value="UniProtKB-KW"/>
</dbReference>
<evidence type="ECO:0000313" key="3">
    <source>
        <dbReference type="EMBL" id="KGQ18163.1"/>
    </source>
</evidence>
<comment type="caution">
    <text evidence="3">The sequence shown here is derived from an EMBL/GenBank/DDBJ whole genome shotgun (WGS) entry which is preliminary data.</text>
</comment>
<name>A0A0A2WEK8_9GAMM</name>
<dbReference type="GO" id="GO:0030153">
    <property type="term" value="P:bacteriocin immunity"/>
    <property type="evidence" value="ECO:0007669"/>
    <property type="project" value="InterPro"/>
</dbReference>
<keyword evidence="1" id="KW-1133">Transmembrane helix</keyword>
<feature type="domain" description="Colicin D immunity protein" evidence="2">
    <location>
        <begin position="76"/>
        <end position="155"/>
    </location>
</feature>
<keyword evidence="4" id="KW-1185">Reference proteome</keyword>
<dbReference type="InterPro" id="IPR015287">
    <property type="entry name" value="Colicin_D_immunity_dom"/>
</dbReference>
<dbReference type="GO" id="GO:0015643">
    <property type="term" value="F:toxic substance binding"/>
    <property type="evidence" value="ECO:0007669"/>
    <property type="project" value="InterPro"/>
</dbReference>
<protein>
    <submittedName>
        <fullName evidence="3">CopG domain protein DNA-binding domain protein</fullName>
    </submittedName>
</protein>
<dbReference type="eggNOG" id="ENOG50335R2">
    <property type="taxonomic scope" value="Bacteria"/>
</dbReference>
<feature type="transmembrane region" description="Helical" evidence="1">
    <location>
        <begin position="12"/>
        <end position="36"/>
    </location>
</feature>
<evidence type="ECO:0000256" key="1">
    <source>
        <dbReference type="SAM" id="Phobius"/>
    </source>
</evidence>
<evidence type="ECO:0000313" key="4">
    <source>
        <dbReference type="Proteomes" id="UP000030518"/>
    </source>
</evidence>
<keyword evidence="1" id="KW-0472">Membrane</keyword>
<dbReference type="AlphaFoldDB" id="A0A0A2WEK8"/>
<dbReference type="EMBL" id="JRKJ01000021">
    <property type="protein sequence ID" value="KGQ18163.1"/>
    <property type="molecule type" value="Genomic_DNA"/>
</dbReference>
<feature type="transmembrane region" description="Helical" evidence="1">
    <location>
        <begin position="42"/>
        <end position="63"/>
    </location>
</feature>
<accession>A0A0A2WEK8</accession>
<evidence type="ECO:0000259" key="2">
    <source>
        <dbReference type="Pfam" id="PF09204"/>
    </source>
</evidence>